<feature type="region of interest" description="Disordered" evidence="1">
    <location>
        <begin position="447"/>
        <end position="505"/>
    </location>
</feature>
<feature type="region of interest" description="Disordered" evidence="1">
    <location>
        <begin position="603"/>
        <end position="729"/>
    </location>
</feature>
<dbReference type="Proteomes" id="UP000192596">
    <property type="component" value="Unassembled WGS sequence"/>
</dbReference>
<feature type="compositionally biased region" description="Low complexity" evidence="1">
    <location>
        <begin position="924"/>
        <end position="941"/>
    </location>
</feature>
<dbReference type="AlphaFoldDB" id="A0A1V8SGT9"/>
<evidence type="ECO:0000313" key="4">
    <source>
        <dbReference type="Proteomes" id="UP000192596"/>
    </source>
</evidence>
<evidence type="ECO:0000313" key="3">
    <source>
        <dbReference type="EMBL" id="OQN98372.1"/>
    </source>
</evidence>
<gene>
    <name evidence="3" type="ORF">B0A48_15640</name>
</gene>
<dbReference type="EMBL" id="NAJO01000046">
    <property type="protein sequence ID" value="OQN98372.1"/>
    <property type="molecule type" value="Genomic_DNA"/>
</dbReference>
<evidence type="ECO:0000256" key="2">
    <source>
        <dbReference type="SAM" id="SignalP"/>
    </source>
</evidence>
<evidence type="ECO:0000256" key="1">
    <source>
        <dbReference type="SAM" id="MobiDB-lite"/>
    </source>
</evidence>
<feature type="region of interest" description="Disordered" evidence="1">
    <location>
        <begin position="871"/>
        <end position="960"/>
    </location>
</feature>
<feature type="chain" id="PRO_5010723360" evidence="2">
    <location>
        <begin position="20"/>
        <end position="1133"/>
    </location>
</feature>
<feature type="signal peptide" evidence="2">
    <location>
        <begin position="1"/>
        <end position="19"/>
    </location>
</feature>
<feature type="compositionally biased region" description="Polar residues" evidence="1">
    <location>
        <begin position="881"/>
        <end position="913"/>
    </location>
</feature>
<keyword evidence="2" id="KW-0732">Signal</keyword>
<protein>
    <submittedName>
        <fullName evidence="3">Uncharacterized protein</fullName>
    </submittedName>
</protein>
<reference evidence="4" key="1">
    <citation type="submission" date="2017-03" db="EMBL/GenBank/DDBJ databases">
        <title>Genomes of endolithic fungi from Antarctica.</title>
        <authorList>
            <person name="Coleine C."/>
            <person name="Masonjones S."/>
            <person name="Stajich J.E."/>
        </authorList>
    </citation>
    <scope>NUCLEOTIDE SEQUENCE [LARGE SCALE GENOMIC DNA]</scope>
    <source>
        <strain evidence="4">CCFEE 5527</strain>
    </source>
</reference>
<feature type="compositionally biased region" description="Low complexity" evidence="1">
    <location>
        <begin position="673"/>
        <end position="687"/>
    </location>
</feature>
<organism evidence="3 4">
    <name type="scientific">Cryoendolithus antarcticus</name>
    <dbReference type="NCBI Taxonomy" id="1507870"/>
    <lineage>
        <taxon>Eukaryota</taxon>
        <taxon>Fungi</taxon>
        <taxon>Dikarya</taxon>
        <taxon>Ascomycota</taxon>
        <taxon>Pezizomycotina</taxon>
        <taxon>Dothideomycetes</taxon>
        <taxon>Dothideomycetidae</taxon>
        <taxon>Cladosporiales</taxon>
        <taxon>Cladosporiaceae</taxon>
        <taxon>Cryoendolithus</taxon>
    </lineage>
</organism>
<feature type="region of interest" description="Disordered" evidence="1">
    <location>
        <begin position="517"/>
        <end position="547"/>
    </location>
</feature>
<feature type="region of interest" description="Disordered" evidence="1">
    <location>
        <begin position="113"/>
        <end position="135"/>
    </location>
</feature>
<dbReference type="InParanoid" id="A0A1V8SGT9"/>
<feature type="compositionally biased region" description="Polar residues" evidence="1">
    <location>
        <begin position="614"/>
        <end position="630"/>
    </location>
</feature>
<name>A0A1V8SGT9_9PEZI</name>
<proteinExistence type="predicted"/>
<feature type="compositionally biased region" description="Low complexity" evidence="1">
    <location>
        <begin position="565"/>
        <end position="582"/>
    </location>
</feature>
<sequence>MDPFLFALLFCVFVDFNDNYCTSRLNKEPPSERLVSGAFMILPPAIWSLVQFVTWRRSEAELDICWLSFFGVLVSWCLVLWGCFTEDEVYQYPPRVVEPLEPRTVIKEAPAATEVKETRESESAAAPTEVKRIQKRQGKPWIKPGCSSVQEYRTWKRTELTPGHAPTPESSVVRRQPAIIVPRHKYSSYSHLLAQPSLASSFGQVSHRETRTPAARPQKTAVQEQITANLAARKAALNDPYTPQQRAILFPASSSADILSALQPSDRAHVVTEWLRLSAVVMETMDESPLFNTGFANSAASQALRTDRVLRTDLEAISNRFDSLLGWVTHGTSLFWDLSRLDARWMEQRLSDIVVMERFLRNLGERHGGLKRCEWTWKVHEAVRAFGVAMVGMMKIDVQRLSKKDLEELDSAVTQELAKAGQVNGRSDQQYGQSYDTRLMTEQVAPPYQPADGASLDGGAGKTPQTSAASAFGQQQSTTQSTAPPASFSAPIPQPTGTGNHLPPAFFTALSSQQTSSSILSTSAQPVPATTSTQTPQTQSHPQTRSTNLSGLAASKFAPQNVGFATSQPAGPSGSSTASTTLTNTSASQAGISGASQVARAPGTGLVGNIGPGSASSVNGTPGSGPSTFGAQPAGLVVGGQNTAQRAGQAGWLPVPSFSGREGFGNQTTAVPTTSASGFGATAANASGPPPIPAPTPASSIPNPAGLSDNKPAGHTPAALDTPKGGVGPVLNHETGKKLRAFEVKTARQYVGEYLKTARRDILKLQTYIDDKANLESTLSGTTEISDRVSKPTLSWTQIDKWGSKNLFDRDARFGDIWVELYGIPKMLDECIKLARGIMKAAKSFDLVAHHKSTRKLRDEAKELRGGETRMLMQWPPTNPPVSNAQGSSTFVQPAPYTNDSFPCPGTSDNAQVSAPVPDSAMQSSGSGPSSSLPTSTSSPPADTETELPALGPRPTLDGNTAAALHELPISIAQRHFDSLFAELEDKITETVHAMTTPAEFKQQLRSSSWVSERITPMVTVLLELHKWPNLGDLQGPIDPKKNGDDYHRKTRLQDEWEEARQISALLDECIWLGNGIDRTAKKQGWEEYGFKYVSRWLVRMSDLRRKIPMLAYEILLTMPIDGEIDDVELECS</sequence>
<accession>A0A1V8SGT9</accession>
<comment type="caution">
    <text evidence="3">The sequence shown here is derived from an EMBL/GenBank/DDBJ whole genome shotgun (WGS) entry which is preliminary data.</text>
</comment>
<feature type="region of interest" description="Disordered" evidence="1">
    <location>
        <begin position="562"/>
        <end position="582"/>
    </location>
</feature>
<feature type="compositionally biased region" description="Low complexity" evidence="1">
    <location>
        <begin position="465"/>
        <end position="491"/>
    </location>
</feature>
<keyword evidence="4" id="KW-1185">Reference proteome</keyword>